<protein>
    <submittedName>
        <fullName evidence="2">NAD-dependent epimerase/dehydratase family protein</fullName>
    </submittedName>
</protein>
<dbReference type="OrthoDB" id="3174087at2"/>
<dbReference type="RefSeq" id="WP_123086264.1">
    <property type="nucleotide sequence ID" value="NZ_RIBS01000001.1"/>
</dbReference>
<comment type="caution">
    <text evidence="2">The sequence shown here is derived from an EMBL/GenBank/DDBJ whole genome shotgun (WGS) entry which is preliminary data.</text>
</comment>
<dbReference type="InterPro" id="IPR001509">
    <property type="entry name" value="Epimerase_deHydtase"/>
</dbReference>
<evidence type="ECO:0000313" key="3">
    <source>
        <dbReference type="Proteomes" id="UP000267049"/>
    </source>
</evidence>
<dbReference type="GO" id="GO:0004029">
    <property type="term" value="F:aldehyde dehydrogenase (NAD+) activity"/>
    <property type="evidence" value="ECO:0007669"/>
    <property type="project" value="TreeGrafter"/>
</dbReference>
<dbReference type="EMBL" id="RIBS01000001">
    <property type="protein sequence ID" value="RNF86144.1"/>
    <property type="molecule type" value="Genomic_DNA"/>
</dbReference>
<reference evidence="2 3" key="1">
    <citation type="submission" date="2018-11" db="EMBL/GenBank/DDBJ databases">
        <title>Lysobacter cryohumiis sp. nov., isolated from soil in the Tianshan Mountains, Xinjiang, China.</title>
        <authorList>
            <person name="Luo Y."/>
            <person name="Sheng H."/>
        </authorList>
    </citation>
    <scope>NUCLEOTIDE SEQUENCE [LARGE SCALE GENOMIC DNA]</scope>
    <source>
        <strain evidence="2 3">ZS60</strain>
    </source>
</reference>
<organism evidence="2 3">
    <name type="scientific">Montanilutibacter psychrotolerans</name>
    <dbReference type="NCBI Taxonomy" id="1327343"/>
    <lineage>
        <taxon>Bacteria</taxon>
        <taxon>Pseudomonadati</taxon>
        <taxon>Pseudomonadota</taxon>
        <taxon>Gammaproteobacteria</taxon>
        <taxon>Lysobacterales</taxon>
        <taxon>Lysobacteraceae</taxon>
        <taxon>Montanilutibacter</taxon>
    </lineage>
</organism>
<accession>A0A3M8T3U4</accession>
<gene>
    <name evidence="2" type="ORF">EER27_01550</name>
</gene>
<dbReference type="Pfam" id="PF01370">
    <property type="entry name" value="Epimerase"/>
    <property type="match status" value="1"/>
</dbReference>
<dbReference type="GO" id="GO:0005737">
    <property type="term" value="C:cytoplasm"/>
    <property type="evidence" value="ECO:0007669"/>
    <property type="project" value="TreeGrafter"/>
</dbReference>
<feature type="domain" description="NAD-dependent epimerase/dehydratase" evidence="1">
    <location>
        <begin position="25"/>
        <end position="253"/>
    </location>
</feature>
<sequence length="355" mass="37690">MGSIVTTAWPRAAAPTAAATDTRRIVVTGATGFLGGAIARRLVATRPHARVLGIGRDSDRGRALQADGVDWLALDLDDAAGVARALDGADAVVHSAALSSPWGRRADFVRANIDASEHVVAAGIAAGAKRLVHVSTPGIYHDGRPHRGIAEDDPLPARAANDYADTKRIAEQRVLAHCARASLPVLVLRPRAIFGPGDSAILPRIAQAMRHGRLRRLGDGRCTVDLTYVENVVDAALLALDAPATLTGRAYNITNGEPVAIWDVIDRLADALDLPRPDKRAPLPLALAVSSVIENAYRLLRPGVEPPVLRYAVELLSVDMTLDIGRARAELGYRPRIGMDEALAITFAALARARP</sequence>
<dbReference type="PANTHER" id="PTHR48079">
    <property type="entry name" value="PROTEIN YEEZ"/>
    <property type="match status" value="1"/>
</dbReference>
<dbReference type="AlphaFoldDB" id="A0A3M8T3U4"/>
<evidence type="ECO:0000313" key="2">
    <source>
        <dbReference type="EMBL" id="RNF86144.1"/>
    </source>
</evidence>
<name>A0A3M8T3U4_9GAMM</name>
<dbReference type="Gene3D" id="3.40.50.720">
    <property type="entry name" value="NAD(P)-binding Rossmann-like Domain"/>
    <property type="match status" value="1"/>
</dbReference>
<dbReference type="InterPro" id="IPR051783">
    <property type="entry name" value="NAD(P)-dependent_oxidoreduct"/>
</dbReference>
<keyword evidence="3" id="KW-1185">Reference proteome</keyword>
<proteinExistence type="predicted"/>
<dbReference type="Proteomes" id="UP000267049">
    <property type="component" value="Unassembled WGS sequence"/>
</dbReference>
<dbReference type="InterPro" id="IPR036291">
    <property type="entry name" value="NAD(P)-bd_dom_sf"/>
</dbReference>
<dbReference type="SUPFAM" id="SSF51735">
    <property type="entry name" value="NAD(P)-binding Rossmann-fold domains"/>
    <property type="match status" value="1"/>
</dbReference>
<dbReference type="PANTHER" id="PTHR48079:SF6">
    <property type="entry name" value="NAD(P)-BINDING DOMAIN-CONTAINING PROTEIN-RELATED"/>
    <property type="match status" value="1"/>
</dbReference>
<evidence type="ECO:0000259" key="1">
    <source>
        <dbReference type="Pfam" id="PF01370"/>
    </source>
</evidence>